<organism evidence="1 2">
    <name type="scientific">Croceibacterium atlanticum</name>
    <dbReference type="NCBI Taxonomy" id="1267766"/>
    <lineage>
        <taxon>Bacteria</taxon>
        <taxon>Pseudomonadati</taxon>
        <taxon>Pseudomonadota</taxon>
        <taxon>Alphaproteobacteria</taxon>
        <taxon>Sphingomonadales</taxon>
        <taxon>Erythrobacteraceae</taxon>
        <taxon>Croceibacterium</taxon>
    </lineage>
</organism>
<dbReference type="PATRIC" id="fig|1267766.3.peg.300"/>
<sequence length="221" mass="25598">MLDTSPNSTGNRFRAKRLRDFLEIAYKVADEKGRCRVIDVGGTTGYWQTWDSYVDWQKLDVVCVNLNPSHAHATFDKVTVRRGDATHLDDVETDSFDLAYSNSVIEHVGRERFSAFANEVRRVATGFFVQTPNFWFPYEPHARTPLLHWMPDAISARLLLRHRLGHWERVNTLEEAITKLRSAELLTRREFAHLFPDATIHAERFFGLTKSLIAVKRPWAL</sequence>
<dbReference type="SUPFAM" id="SSF53335">
    <property type="entry name" value="S-adenosyl-L-methionine-dependent methyltransferases"/>
    <property type="match status" value="1"/>
</dbReference>
<dbReference type="GO" id="GO:0008757">
    <property type="term" value="F:S-adenosylmethionine-dependent methyltransferase activity"/>
    <property type="evidence" value="ECO:0007669"/>
    <property type="project" value="InterPro"/>
</dbReference>
<dbReference type="GO" id="GO:0032259">
    <property type="term" value="P:methylation"/>
    <property type="evidence" value="ECO:0007669"/>
    <property type="project" value="UniProtKB-KW"/>
</dbReference>
<keyword evidence="2" id="KW-1185">Reference proteome</keyword>
<reference evidence="1" key="1">
    <citation type="submission" date="2015-05" db="EMBL/GenBank/DDBJ databases">
        <title>The complete genome of Altererythrobacter atlanticus strain 26DY36.</title>
        <authorList>
            <person name="Wu Y.-H."/>
            <person name="Cheng H."/>
            <person name="Wu X.-W."/>
        </authorList>
    </citation>
    <scope>NUCLEOTIDE SEQUENCE [LARGE SCALE GENOMIC DNA]</scope>
    <source>
        <strain evidence="1">26DY36</strain>
    </source>
</reference>
<dbReference type="Gene3D" id="3.40.50.150">
    <property type="entry name" value="Vaccinia Virus protein VP39"/>
    <property type="match status" value="1"/>
</dbReference>
<dbReference type="EMBL" id="CP011452">
    <property type="protein sequence ID" value="AKH41358.1"/>
    <property type="molecule type" value="Genomic_DNA"/>
</dbReference>
<dbReference type="AlphaFoldDB" id="A0A0F7KLC4"/>
<evidence type="ECO:0000313" key="2">
    <source>
        <dbReference type="Proteomes" id="UP000034392"/>
    </source>
</evidence>
<dbReference type="RefSeq" id="WP_082347724.1">
    <property type="nucleotide sequence ID" value="NZ_CP011452.2"/>
</dbReference>
<keyword evidence="1" id="KW-0489">Methyltransferase</keyword>
<name>A0A0F7KLC4_9SPHN</name>
<dbReference type="KEGG" id="aay:WYH_00294"/>
<proteinExistence type="predicted"/>
<accession>A0A0F7KLC4</accession>
<protein>
    <submittedName>
        <fullName evidence="1">Methyltransferase domain protein</fullName>
    </submittedName>
</protein>
<dbReference type="OrthoDB" id="7260171at2"/>
<keyword evidence="1" id="KW-0808">Transferase</keyword>
<gene>
    <name evidence="1" type="ORF">WYH_00294</name>
</gene>
<dbReference type="Proteomes" id="UP000034392">
    <property type="component" value="Chromosome"/>
</dbReference>
<dbReference type="InterPro" id="IPR029063">
    <property type="entry name" value="SAM-dependent_MTases_sf"/>
</dbReference>
<dbReference type="InterPro" id="IPR013216">
    <property type="entry name" value="Methyltransf_11"/>
</dbReference>
<dbReference type="CDD" id="cd02440">
    <property type="entry name" value="AdoMet_MTases"/>
    <property type="match status" value="1"/>
</dbReference>
<dbReference type="Pfam" id="PF08241">
    <property type="entry name" value="Methyltransf_11"/>
    <property type="match status" value="1"/>
</dbReference>
<evidence type="ECO:0000313" key="1">
    <source>
        <dbReference type="EMBL" id="AKH41358.1"/>
    </source>
</evidence>